<accession>A0A1H8MEF5</accession>
<keyword evidence="2" id="KW-1185">Reference proteome</keyword>
<gene>
    <name evidence="1" type="ORF">SAMN05216227_10542</name>
</gene>
<proteinExistence type="predicted"/>
<dbReference type="Proteomes" id="UP000183002">
    <property type="component" value="Unassembled WGS sequence"/>
</dbReference>
<dbReference type="EMBL" id="FOCO01000054">
    <property type="protein sequence ID" value="SEO15664.1"/>
    <property type="molecule type" value="Genomic_DNA"/>
</dbReference>
<dbReference type="AlphaFoldDB" id="A0A1H8MEF5"/>
<sequence length="176" mass="19489">MCVHLLALAGNRGVTAAKGCFPPCADGLFVGQLNFNLFSWQWQRMFRPKQVIDLQLTDCFSGFCDLLPNSPRGPADKGRVRAVQADLCLRSTVFQAGCGLRRPKWQRWRMLKARVVIPIFALARIKPIARTRVPPLSSVCAPKKCATQIRTVELGAISGLGMAGFCFGLSHFSTWH</sequence>
<evidence type="ECO:0000313" key="1">
    <source>
        <dbReference type="EMBL" id="SEO15664.1"/>
    </source>
</evidence>
<evidence type="ECO:0000313" key="2">
    <source>
        <dbReference type="Proteomes" id="UP000183002"/>
    </source>
</evidence>
<protein>
    <submittedName>
        <fullName evidence="1">Uncharacterized protein</fullName>
    </submittedName>
</protein>
<reference evidence="1 2" key="1">
    <citation type="submission" date="2016-10" db="EMBL/GenBank/DDBJ databases">
        <authorList>
            <person name="de Groot N.N."/>
        </authorList>
    </citation>
    <scope>NUCLEOTIDE SEQUENCE [LARGE SCALE GENOMIC DNA]</scope>
    <source>
        <strain evidence="1 2">CGMCC 1.10836</strain>
    </source>
</reference>
<name>A0A1H8MEF5_9RHOB</name>
<organism evidence="1 2">
    <name type="scientific">Pseudorhodobacter antarcticus</name>
    <dbReference type="NCBI Taxonomy" id="1077947"/>
    <lineage>
        <taxon>Bacteria</taxon>
        <taxon>Pseudomonadati</taxon>
        <taxon>Pseudomonadota</taxon>
        <taxon>Alphaproteobacteria</taxon>
        <taxon>Rhodobacterales</taxon>
        <taxon>Paracoccaceae</taxon>
        <taxon>Pseudorhodobacter</taxon>
    </lineage>
</organism>